<dbReference type="Proteomes" id="UP000215214">
    <property type="component" value="Chromosome TJEJU"/>
</dbReference>
<feature type="transmembrane region" description="Helical" evidence="1">
    <location>
        <begin position="77"/>
        <end position="97"/>
    </location>
</feature>
<evidence type="ECO:0000256" key="1">
    <source>
        <dbReference type="SAM" id="Phobius"/>
    </source>
</evidence>
<keyword evidence="1" id="KW-0812">Transmembrane</keyword>
<dbReference type="EMBL" id="LT899436">
    <property type="protein sequence ID" value="SNR14191.1"/>
    <property type="molecule type" value="Genomic_DNA"/>
</dbReference>
<reference evidence="2 3" key="1">
    <citation type="submission" date="2017-07" db="EMBL/GenBank/DDBJ databases">
        <authorList>
            <person name="Sun Z.S."/>
            <person name="Albrecht U."/>
            <person name="Echele G."/>
            <person name="Lee C.C."/>
        </authorList>
    </citation>
    <scope>NUCLEOTIDE SEQUENCE [LARGE SCALE GENOMIC DNA]</scope>
    <source>
        <strain evidence="3">type strain: KCTC 22618</strain>
    </source>
</reference>
<gene>
    <name evidence="2" type="ORF">TJEJU_0393</name>
</gene>
<feature type="transmembrane region" description="Helical" evidence="1">
    <location>
        <begin position="21"/>
        <end position="41"/>
    </location>
</feature>
<dbReference type="OrthoDB" id="798330at2"/>
<dbReference type="RefSeq" id="WP_095069052.1">
    <property type="nucleotide sequence ID" value="NZ_LT899436.1"/>
</dbReference>
<evidence type="ECO:0000313" key="3">
    <source>
        <dbReference type="Proteomes" id="UP000215214"/>
    </source>
</evidence>
<sequence length="188" mass="21648">MIDIDKTIDSLNLLKVREAGNINYQNIFLVGVALGAKLFLIDLERNWIPIELILAIIIIVTIIITLIYRKFYSNKLGLIWSSFHNLSIGIVAVYAFMLSNDILSNEPTITKKYKVSEMRLVHDTSKKIGISSNLKPKIIVEIDNIDREFKLHRSRSKYATHTRKVNIGIKKGFWGYDIVEKLKLDNEE</sequence>
<proteinExistence type="predicted"/>
<keyword evidence="1" id="KW-0472">Membrane</keyword>
<name>A0A238U4R6_9FLAO</name>
<accession>A0A238U4R6</accession>
<dbReference type="KEGG" id="tje:TJEJU_0393"/>
<evidence type="ECO:0000313" key="2">
    <source>
        <dbReference type="EMBL" id="SNR14191.1"/>
    </source>
</evidence>
<feature type="transmembrane region" description="Helical" evidence="1">
    <location>
        <begin position="47"/>
        <end position="68"/>
    </location>
</feature>
<protein>
    <submittedName>
        <fullName evidence="2">Uncharacterized protein</fullName>
    </submittedName>
</protein>
<dbReference type="AlphaFoldDB" id="A0A238U4R6"/>
<keyword evidence="3" id="KW-1185">Reference proteome</keyword>
<keyword evidence="1" id="KW-1133">Transmembrane helix</keyword>
<organism evidence="2 3">
    <name type="scientific">Tenacibaculum jejuense</name>
    <dbReference type="NCBI Taxonomy" id="584609"/>
    <lineage>
        <taxon>Bacteria</taxon>
        <taxon>Pseudomonadati</taxon>
        <taxon>Bacteroidota</taxon>
        <taxon>Flavobacteriia</taxon>
        <taxon>Flavobacteriales</taxon>
        <taxon>Flavobacteriaceae</taxon>
        <taxon>Tenacibaculum</taxon>
    </lineage>
</organism>